<evidence type="ECO:0000313" key="2">
    <source>
        <dbReference type="EMBL" id="CVK21530.1"/>
    </source>
</evidence>
<keyword evidence="3" id="KW-0614">Plasmid</keyword>
<feature type="transmembrane region" description="Helical" evidence="1">
    <location>
        <begin position="6"/>
        <end position="21"/>
    </location>
</feature>
<protein>
    <submittedName>
        <fullName evidence="3">Uncharacterized protein</fullName>
    </submittedName>
</protein>
<dbReference type="EMBL" id="FCOW01000038">
    <property type="protein sequence ID" value="CVK21530.1"/>
    <property type="molecule type" value="Genomic_DNA"/>
</dbReference>
<feature type="transmembrane region" description="Helical" evidence="1">
    <location>
        <begin position="56"/>
        <end position="74"/>
    </location>
</feature>
<geneLocation type="plasmid" evidence="3 4">
    <name>pSSP59</name>
</geneLocation>
<keyword evidence="1" id="KW-0812">Transmembrane</keyword>
<keyword evidence="1" id="KW-0472">Membrane</keyword>
<accession>A0A1U7M9R6</accession>
<evidence type="ECO:0000313" key="5">
    <source>
        <dbReference type="Proteomes" id="UP000245702"/>
    </source>
</evidence>
<keyword evidence="5" id="KW-1185">Reference proteome</keyword>
<keyword evidence="1" id="KW-1133">Transmembrane helix</keyword>
<organism evidence="3 4">
    <name type="scientific">Sporomusa sphaeroides DSM 2875</name>
    <dbReference type="NCBI Taxonomy" id="1337886"/>
    <lineage>
        <taxon>Bacteria</taxon>
        <taxon>Bacillati</taxon>
        <taxon>Bacillota</taxon>
        <taxon>Negativicutes</taxon>
        <taxon>Selenomonadales</taxon>
        <taxon>Sporomusaceae</taxon>
        <taxon>Sporomusa</taxon>
    </lineage>
</organism>
<dbReference type="EMBL" id="CP146992">
    <property type="protein sequence ID" value="WXA41913.1"/>
    <property type="molecule type" value="Genomic_DNA"/>
</dbReference>
<reference evidence="2 5" key="1">
    <citation type="submission" date="2016-01" db="EMBL/GenBank/DDBJ databases">
        <authorList>
            <person name="Brown R."/>
        </authorList>
    </citation>
    <scope>NUCLEOTIDE SEQUENCE [LARGE SCALE GENOMIC DNA]</scope>
    <source>
        <strain evidence="2">Sporomusa sphaeroides DSM 2875</strain>
    </source>
</reference>
<gene>
    <name evidence="3" type="ORF">SPSPH_047250</name>
    <name evidence="2" type="ORF">SSPH_04222</name>
</gene>
<evidence type="ECO:0000313" key="4">
    <source>
        <dbReference type="Proteomes" id="UP000186950"/>
    </source>
</evidence>
<dbReference type="Proteomes" id="UP000245702">
    <property type="component" value="Unassembled WGS sequence"/>
</dbReference>
<dbReference type="AlphaFoldDB" id="A0A1U7M9R6"/>
<name>A0A1U7M9R6_9FIRM</name>
<sequence length="101" mass="11864">MSWPHVYLTILAIVYFTVLFKRKNGEKIKFKPYLSGIMTIILVVFITSFISLENNLIITSILFVFLPLAALLFCKMRDKKYDRYVEVSAYIFLLSIFSMCF</sequence>
<dbReference type="KEGG" id="ssph:SPSPH_047250"/>
<dbReference type="Proteomes" id="UP000186950">
    <property type="component" value="Plasmid pSSP59"/>
</dbReference>
<feature type="transmembrane region" description="Helical" evidence="1">
    <location>
        <begin position="33"/>
        <end position="50"/>
    </location>
</feature>
<proteinExistence type="predicted"/>
<reference evidence="3" key="2">
    <citation type="submission" date="2024-03" db="EMBL/GenBank/DDBJ databases">
        <title>Complete genome sequence of Sporomusa sphaeroides DSM 2875T isolated from mud of the Leine river and Sporomusa ovata DSM 2662T isolated from sugar beet leaf silage.</title>
        <authorList>
            <person name="Boeer T."/>
            <person name="Lueschen A."/>
            <person name="Daniel R."/>
            <person name="Poehlein A."/>
        </authorList>
    </citation>
    <scope>NUCLEOTIDE SEQUENCE</scope>
    <source>
        <strain evidence="3">DSM 2875</strain>
        <plasmid evidence="3">pSSP59</plasmid>
    </source>
</reference>
<evidence type="ECO:0000256" key="1">
    <source>
        <dbReference type="SAM" id="Phobius"/>
    </source>
</evidence>
<evidence type="ECO:0000313" key="3">
    <source>
        <dbReference type="EMBL" id="WXA41913.1"/>
    </source>
</evidence>